<gene>
    <name evidence="5" type="ORF">V6X30_02730</name>
</gene>
<evidence type="ECO:0000259" key="4">
    <source>
        <dbReference type="PROSITE" id="PS50206"/>
    </source>
</evidence>
<sequence length="293" mass="31690">MSDTEPAIVISTDELARRLQGDRPPHVVFVGDADVYASGHIPTAGRVDFADLNHAEPPASGLLPPMAVLGEVLGNAGIRPDQTVIAYDDSGGGRASRLVWTLHALGHWRAGILDGGLAAWREDGHPLTSGEPAPGAETAPYPAELRSPEVVAGEEYIREHLDEPGVCILDARSPAEYRGEDLRAARGGHIPGAVNVDWGDNRDPRRSGRLRPLDELDALYRSRGLRRDQEIVAHCQTHHRSSLSYVVLRHLGFEHVRGYAGSWSEWGNRPDTPVITGPEPLPPENGRDSGGAR</sequence>
<reference evidence="5 6" key="1">
    <citation type="submission" date="2024-02" db="EMBL/GenBank/DDBJ databases">
        <title>New especies of Spiribacter isolated from saline water.</title>
        <authorList>
            <person name="Leon M.J."/>
            <person name="De La Haba R."/>
            <person name="Sanchez-Porro C."/>
            <person name="Ventosa A."/>
        </authorList>
    </citation>
    <scope>NUCLEOTIDE SEQUENCE [LARGE SCALE GENOMIC DNA]</scope>
    <source>
        <strain evidence="6">ag22IC4-189</strain>
    </source>
</reference>
<keyword evidence="2 5" id="KW-0808">Transferase</keyword>
<evidence type="ECO:0000313" key="5">
    <source>
        <dbReference type="EMBL" id="MEX0430315.1"/>
    </source>
</evidence>
<protein>
    <recommendedName>
        <fullName evidence="2">Sulfurtransferase</fullName>
    </recommendedName>
</protein>
<dbReference type="SUPFAM" id="SSF52821">
    <property type="entry name" value="Rhodanese/Cell cycle control phosphatase"/>
    <property type="match status" value="2"/>
</dbReference>
<name>A0ABV3T7U0_9GAMM</name>
<evidence type="ECO:0000256" key="3">
    <source>
        <dbReference type="SAM" id="MobiDB-lite"/>
    </source>
</evidence>
<dbReference type="InterPro" id="IPR051126">
    <property type="entry name" value="Thiosulfate_sulfurtransferase"/>
</dbReference>
<dbReference type="Pfam" id="PF00581">
    <property type="entry name" value="Rhodanese"/>
    <property type="match status" value="2"/>
</dbReference>
<proteinExistence type="predicted"/>
<dbReference type="PROSITE" id="PS00683">
    <property type="entry name" value="RHODANESE_2"/>
    <property type="match status" value="1"/>
</dbReference>
<feature type="domain" description="Rhodanese" evidence="4">
    <location>
        <begin position="162"/>
        <end position="275"/>
    </location>
</feature>
<dbReference type="InterPro" id="IPR001763">
    <property type="entry name" value="Rhodanese-like_dom"/>
</dbReference>
<organism evidence="5 6">
    <name type="scientific">Spiribacter insolitus</name>
    <dbReference type="NCBI Taxonomy" id="3122417"/>
    <lineage>
        <taxon>Bacteria</taxon>
        <taxon>Pseudomonadati</taxon>
        <taxon>Pseudomonadota</taxon>
        <taxon>Gammaproteobacteria</taxon>
        <taxon>Chromatiales</taxon>
        <taxon>Ectothiorhodospiraceae</taxon>
        <taxon>Spiribacter</taxon>
    </lineage>
</organism>
<accession>A0ABV3T7U0</accession>
<dbReference type="CDD" id="cd01449">
    <property type="entry name" value="TST_Repeat_2"/>
    <property type="match status" value="1"/>
</dbReference>
<dbReference type="InterPro" id="IPR036873">
    <property type="entry name" value="Rhodanese-like_dom_sf"/>
</dbReference>
<dbReference type="Gene3D" id="3.40.250.10">
    <property type="entry name" value="Rhodanese-like domain"/>
    <property type="match status" value="2"/>
</dbReference>
<keyword evidence="1" id="KW-0677">Repeat</keyword>
<evidence type="ECO:0000256" key="2">
    <source>
        <dbReference type="RuleBase" id="RU000507"/>
    </source>
</evidence>
<dbReference type="CDD" id="cd01448">
    <property type="entry name" value="TST_Repeat_1"/>
    <property type="match status" value="1"/>
</dbReference>
<dbReference type="RefSeq" id="WP_367983104.1">
    <property type="nucleotide sequence ID" value="NZ_JBAKFF010000001.1"/>
</dbReference>
<feature type="region of interest" description="Disordered" evidence="3">
    <location>
        <begin position="123"/>
        <end position="142"/>
    </location>
</feature>
<dbReference type="SMART" id="SM00450">
    <property type="entry name" value="RHOD"/>
    <property type="match status" value="2"/>
</dbReference>
<dbReference type="GO" id="GO:0016740">
    <property type="term" value="F:transferase activity"/>
    <property type="evidence" value="ECO:0007669"/>
    <property type="project" value="UniProtKB-KW"/>
</dbReference>
<dbReference type="PROSITE" id="PS50206">
    <property type="entry name" value="RHODANESE_3"/>
    <property type="match status" value="2"/>
</dbReference>
<keyword evidence="6" id="KW-1185">Reference proteome</keyword>
<dbReference type="Proteomes" id="UP001556637">
    <property type="component" value="Unassembled WGS sequence"/>
</dbReference>
<dbReference type="PANTHER" id="PTHR43855:SF1">
    <property type="entry name" value="THIOSULFATE SULFURTRANSFERASE"/>
    <property type="match status" value="1"/>
</dbReference>
<dbReference type="PANTHER" id="PTHR43855">
    <property type="entry name" value="THIOSULFATE SULFURTRANSFERASE"/>
    <property type="match status" value="1"/>
</dbReference>
<evidence type="ECO:0000313" key="6">
    <source>
        <dbReference type="Proteomes" id="UP001556637"/>
    </source>
</evidence>
<feature type="domain" description="Rhodanese" evidence="4">
    <location>
        <begin position="21"/>
        <end position="129"/>
    </location>
</feature>
<dbReference type="InterPro" id="IPR001307">
    <property type="entry name" value="Thiosulphate_STrfase_CS"/>
</dbReference>
<dbReference type="EMBL" id="JBAKFF010000001">
    <property type="protein sequence ID" value="MEX0430315.1"/>
    <property type="molecule type" value="Genomic_DNA"/>
</dbReference>
<evidence type="ECO:0000256" key="1">
    <source>
        <dbReference type="ARBA" id="ARBA00022737"/>
    </source>
</evidence>
<feature type="region of interest" description="Disordered" evidence="3">
    <location>
        <begin position="267"/>
        <end position="293"/>
    </location>
</feature>
<comment type="caution">
    <text evidence="5">The sequence shown here is derived from an EMBL/GenBank/DDBJ whole genome shotgun (WGS) entry which is preliminary data.</text>
</comment>